<evidence type="ECO:0000313" key="2">
    <source>
        <dbReference type="WBParaSite" id="PS1159_v2.g7455.t1"/>
    </source>
</evidence>
<reference evidence="2" key="1">
    <citation type="submission" date="2022-11" db="UniProtKB">
        <authorList>
            <consortium name="WormBaseParasite"/>
        </authorList>
    </citation>
    <scope>IDENTIFICATION</scope>
</reference>
<protein>
    <submittedName>
        <fullName evidence="2">C6 domain-containing protein</fullName>
    </submittedName>
</protein>
<organism evidence="1 2">
    <name type="scientific">Panagrolaimus sp. PS1159</name>
    <dbReference type="NCBI Taxonomy" id="55785"/>
    <lineage>
        <taxon>Eukaryota</taxon>
        <taxon>Metazoa</taxon>
        <taxon>Ecdysozoa</taxon>
        <taxon>Nematoda</taxon>
        <taxon>Chromadorea</taxon>
        <taxon>Rhabditida</taxon>
        <taxon>Tylenchina</taxon>
        <taxon>Panagrolaimomorpha</taxon>
        <taxon>Panagrolaimoidea</taxon>
        <taxon>Panagrolaimidae</taxon>
        <taxon>Panagrolaimus</taxon>
    </lineage>
</organism>
<accession>A0AC35GPE0</accession>
<proteinExistence type="predicted"/>
<evidence type="ECO:0000313" key="1">
    <source>
        <dbReference type="Proteomes" id="UP000887580"/>
    </source>
</evidence>
<name>A0AC35GPE0_9BILA</name>
<dbReference type="Proteomes" id="UP000887580">
    <property type="component" value="Unplaced"/>
</dbReference>
<dbReference type="WBParaSite" id="PS1159_v2.g7455.t1">
    <property type="protein sequence ID" value="PS1159_v2.g7455.t1"/>
    <property type="gene ID" value="PS1159_v2.g7455"/>
</dbReference>
<sequence>MYLLVIIFVLQFIKTDECFATAPPNSAAPEIPIIPCQTCAAPAVTPIPAAAEATGDFRTGVGSVAAGEPVTEAMCKTFVITCQAEDNAVSIGPNDRTDAALAGPATGEELTATVVCNQDGVLEGQTVIPAGERIIIMSVYCTVSVP</sequence>